<protein>
    <recommendedName>
        <fullName evidence="4">Sporulation and spore germination</fullName>
    </recommendedName>
</protein>
<feature type="chain" id="PRO_5012680561" description="Sporulation and spore germination" evidence="1">
    <location>
        <begin position="30"/>
        <end position="293"/>
    </location>
</feature>
<evidence type="ECO:0000256" key="1">
    <source>
        <dbReference type="SAM" id="SignalP"/>
    </source>
</evidence>
<evidence type="ECO:0000313" key="3">
    <source>
        <dbReference type="Proteomes" id="UP000183975"/>
    </source>
</evidence>
<dbReference type="AlphaFoldDB" id="A0A1M6KE27"/>
<keyword evidence="3" id="KW-1185">Reference proteome</keyword>
<sequence length="293" mass="31662">MKNFFRAAKICLAATAVVCLAACGTPENAENTTQTGMTPAEYATAALQSLEEASSYKGAVNVVSNMQGSNDSTEVTVFQIKEPFCMQITETLNAAGGQSYSTQRYLEAEDTNVNLFMNYNNQWTEMSLEKDAALDSVQIYDVRENMITLLQHTSGWQETARENKQVTLQGTLPAADVYAVVEGGKLLQLAGMSGIAENYYEGVADVPVTFVFKEDTGEAVSCHMDLGNALQTVTNNVLKELQADSAGITVQEYGVTMDISDLNGVQSIEIPTEAQGAINYEQEITSMNESDAA</sequence>
<dbReference type="RefSeq" id="WP_072848016.1">
    <property type="nucleotide sequence ID" value="NZ_FRAH01000003.1"/>
</dbReference>
<evidence type="ECO:0008006" key="4">
    <source>
        <dbReference type="Google" id="ProtNLM"/>
    </source>
</evidence>
<organism evidence="2 3">
    <name type="scientific">Anaerotignum lactatifermentans DSM 14214</name>
    <dbReference type="NCBI Taxonomy" id="1121323"/>
    <lineage>
        <taxon>Bacteria</taxon>
        <taxon>Bacillati</taxon>
        <taxon>Bacillota</taxon>
        <taxon>Clostridia</taxon>
        <taxon>Lachnospirales</taxon>
        <taxon>Anaerotignaceae</taxon>
        <taxon>Anaerotignum</taxon>
    </lineage>
</organism>
<accession>A0A1M6KE27</accession>
<name>A0A1M6KE27_9FIRM</name>
<dbReference type="EMBL" id="FRAH01000003">
    <property type="protein sequence ID" value="SHJ57189.1"/>
    <property type="molecule type" value="Genomic_DNA"/>
</dbReference>
<gene>
    <name evidence="2" type="ORF">SAMN02745138_00136</name>
</gene>
<proteinExistence type="predicted"/>
<keyword evidence="1" id="KW-0732">Signal</keyword>
<feature type="signal peptide" evidence="1">
    <location>
        <begin position="1"/>
        <end position="29"/>
    </location>
</feature>
<evidence type="ECO:0000313" key="2">
    <source>
        <dbReference type="EMBL" id="SHJ57189.1"/>
    </source>
</evidence>
<dbReference type="OrthoDB" id="2065680at2"/>
<reference evidence="2 3" key="1">
    <citation type="submission" date="2016-11" db="EMBL/GenBank/DDBJ databases">
        <authorList>
            <person name="Jaros S."/>
            <person name="Januszkiewicz K."/>
            <person name="Wedrychowicz H."/>
        </authorList>
    </citation>
    <scope>NUCLEOTIDE SEQUENCE [LARGE SCALE GENOMIC DNA]</scope>
    <source>
        <strain evidence="2 3">DSM 14214</strain>
    </source>
</reference>
<dbReference type="Proteomes" id="UP000183975">
    <property type="component" value="Unassembled WGS sequence"/>
</dbReference>
<dbReference type="Gene3D" id="2.50.20.20">
    <property type="match status" value="1"/>
</dbReference>